<keyword evidence="5" id="KW-0333">Golgi apparatus</keyword>
<dbReference type="PANTHER" id="PTHR11062">
    <property type="entry name" value="EXOSTOSIN HEPARAN SULFATE GLYCOSYLTRANSFERASE -RELATED"/>
    <property type="match status" value="1"/>
</dbReference>
<organism evidence="8 9">
    <name type="scientific">Clitoria ternatea</name>
    <name type="common">Butterfly pea</name>
    <dbReference type="NCBI Taxonomy" id="43366"/>
    <lineage>
        <taxon>Eukaryota</taxon>
        <taxon>Viridiplantae</taxon>
        <taxon>Streptophyta</taxon>
        <taxon>Embryophyta</taxon>
        <taxon>Tracheophyta</taxon>
        <taxon>Spermatophyta</taxon>
        <taxon>Magnoliopsida</taxon>
        <taxon>eudicotyledons</taxon>
        <taxon>Gunneridae</taxon>
        <taxon>Pentapetalae</taxon>
        <taxon>rosids</taxon>
        <taxon>fabids</taxon>
        <taxon>Fabales</taxon>
        <taxon>Fabaceae</taxon>
        <taxon>Papilionoideae</taxon>
        <taxon>50 kb inversion clade</taxon>
        <taxon>NPAAA clade</taxon>
        <taxon>indigoferoid/millettioid clade</taxon>
        <taxon>Phaseoleae</taxon>
        <taxon>Clitoria</taxon>
    </lineage>
</organism>
<gene>
    <name evidence="8" type="ORF">RJT34_18554</name>
</gene>
<dbReference type="Pfam" id="PF03016">
    <property type="entry name" value="Exostosin_GT47"/>
    <property type="match status" value="1"/>
</dbReference>
<evidence type="ECO:0000259" key="7">
    <source>
        <dbReference type="Pfam" id="PF03016"/>
    </source>
</evidence>
<dbReference type="GO" id="GO:0016757">
    <property type="term" value="F:glycosyltransferase activity"/>
    <property type="evidence" value="ECO:0007669"/>
    <property type="project" value="UniProtKB-KW"/>
</dbReference>
<evidence type="ECO:0000256" key="3">
    <source>
        <dbReference type="ARBA" id="ARBA00022676"/>
    </source>
</evidence>
<reference evidence="8 9" key="1">
    <citation type="submission" date="2024-01" db="EMBL/GenBank/DDBJ databases">
        <title>The genomes of 5 underutilized Papilionoideae crops provide insights into root nodulation and disease resistance.</title>
        <authorList>
            <person name="Yuan L."/>
        </authorList>
    </citation>
    <scope>NUCLEOTIDE SEQUENCE [LARGE SCALE GENOMIC DNA]</scope>
    <source>
        <strain evidence="8">LY-2023</strain>
        <tissue evidence="8">Leaf</tissue>
    </source>
</reference>
<evidence type="ECO:0000256" key="5">
    <source>
        <dbReference type="ARBA" id="ARBA00023034"/>
    </source>
</evidence>
<keyword evidence="4" id="KW-0735">Signal-anchor</keyword>
<dbReference type="GO" id="GO:0000139">
    <property type="term" value="C:Golgi membrane"/>
    <property type="evidence" value="ECO:0007669"/>
    <property type="project" value="UniProtKB-SubCell"/>
</dbReference>
<evidence type="ECO:0000256" key="6">
    <source>
        <dbReference type="SAM" id="Phobius"/>
    </source>
</evidence>
<dbReference type="EMBL" id="JAYKXN010000004">
    <property type="protein sequence ID" value="KAK7295643.1"/>
    <property type="molecule type" value="Genomic_DNA"/>
</dbReference>
<evidence type="ECO:0000313" key="9">
    <source>
        <dbReference type="Proteomes" id="UP001359559"/>
    </source>
</evidence>
<evidence type="ECO:0000256" key="2">
    <source>
        <dbReference type="ARBA" id="ARBA00010271"/>
    </source>
</evidence>
<keyword evidence="3" id="KW-0808">Transferase</keyword>
<sequence>MDKPSLKNYFDQLRFVFFTSLIFCVSLLLLEYYWAINDQDITFLFLNMNDANHAHMPKASPSSFKFYGNRTTGCPRKSTNYSIQINKTKGVSDIPRAIIENHTDTIVSAANGEGHRRDNVGLVKNLSTMTTRNLDTCSSQYIYVYDLPSRFNVELLKNCHSLVKWFDMCPYMSNFGLGVKVVEKAKKKVLMKESWYVTNQFALEVIFHNTMKHYKCLTNDSSLASAIYVPYYLGLDVGQYLWGVNVSVRDASPKELVKWLAQQPEWKRMWGRDHFMVGGRVGWDFRRVTDENDDWGTKLMLLPEARNMSLLLIESGGSNENEFPIPYPTYFHPSKEMEILQWQEKVRKVKRPYLFSFAGASRSKASSSIRNELIKHCQSSNSCKLLDCHNGQNNYCEDPAQVIKVFQNSVFCLQPPGDSFTRRSTFDSILAGCIPVFFHPESAYNQYLWHFPRNGSSYSVYITDRDVTEKKVMINETLSKVSKREVLAMREEVIRLIPRIIYRNPSSRLETVEDAFEIAVKGILGRIEAVRREITNVNRF</sequence>
<evidence type="ECO:0000256" key="4">
    <source>
        <dbReference type="ARBA" id="ARBA00022968"/>
    </source>
</evidence>
<comment type="similarity">
    <text evidence="2">Belongs to the glycosyltransferase 47 family.</text>
</comment>
<dbReference type="AlphaFoldDB" id="A0AAN9JBB1"/>
<proteinExistence type="inferred from homology"/>
<dbReference type="InterPro" id="IPR040911">
    <property type="entry name" value="Exostosin_GT47"/>
</dbReference>
<feature type="domain" description="Exostosin GT47" evidence="7">
    <location>
        <begin position="137"/>
        <end position="472"/>
    </location>
</feature>
<evidence type="ECO:0000256" key="1">
    <source>
        <dbReference type="ARBA" id="ARBA00004323"/>
    </source>
</evidence>
<dbReference type="InterPro" id="IPR004263">
    <property type="entry name" value="Exostosin"/>
</dbReference>
<dbReference type="Proteomes" id="UP001359559">
    <property type="component" value="Unassembled WGS sequence"/>
</dbReference>
<keyword evidence="6" id="KW-0812">Transmembrane</keyword>
<feature type="transmembrane region" description="Helical" evidence="6">
    <location>
        <begin position="12"/>
        <end position="34"/>
    </location>
</feature>
<protein>
    <recommendedName>
        <fullName evidence="7">Exostosin GT47 domain-containing protein</fullName>
    </recommendedName>
</protein>
<comment type="subcellular location">
    <subcellularLocation>
        <location evidence="1">Golgi apparatus membrane</location>
        <topology evidence="1">Single-pass type II membrane protein</topology>
    </subcellularLocation>
</comment>
<keyword evidence="3" id="KW-0328">Glycosyltransferase</keyword>
<accession>A0AAN9JBB1</accession>
<keyword evidence="9" id="KW-1185">Reference proteome</keyword>
<name>A0AAN9JBB1_CLITE</name>
<dbReference type="PANTHER" id="PTHR11062:SF282">
    <property type="entry name" value="XYLOGLUCAN GALACTOSYLTRANSFERASE GT11-RELATED"/>
    <property type="match status" value="1"/>
</dbReference>
<comment type="caution">
    <text evidence="8">The sequence shown here is derived from an EMBL/GenBank/DDBJ whole genome shotgun (WGS) entry which is preliminary data.</text>
</comment>
<keyword evidence="6" id="KW-0472">Membrane</keyword>
<evidence type="ECO:0000313" key="8">
    <source>
        <dbReference type="EMBL" id="KAK7295643.1"/>
    </source>
</evidence>
<keyword evidence="6" id="KW-1133">Transmembrane helix</keyword>